<evidence type="ECO:0000256" key="1">
    <source>
        <dbReference type="ARBA" id="ARBA00022793"/>
    </source>
</evidence>
<organism evidence="9 10">
    <name type="scientific">Caldivirga maquilingensis (strain ATCC 700844 / DSM 13496 / JCM 10307 / IC-167)</name>
    <dbReference type="NCBI Taxonomy" id="397948"/>
    <lineage>
        <taxon>Archaea</taxon>
        <taxon>Thermoproteota</taxon>
        <taxon>Thermoprotei</taxon>
        <taxon>Thermoproteales</taxon>
        <taxon>Thermoproteaceae</taxon>
        <taxon>Caldivirga</taxon>
    </lineage>
</organism>
<dbReference type="GeneID" id="5710050"/>
<evidence type="ECO:0000256" key="5">
    <source>
        <dbReference type="ARBA" id="ARBA00023239"/>
    </source>
</evidence>
<keyword evidence="8" id="KW-0745">Spermidine biosynthesis</keyword>
<evidence type="ECO:0000256" key="7">
    <source>
        <dbReference type="ARBA" id="ARBA00023317"/>
    </source>
</evidence>
<sequence>MKTQTNPLTLGEEVPKHVRGIGAVVYGTHVYGNLYDCNEEVLRDEVKLTNIVKEAAEKANATVVSLFYYKFTPSGGLSVVAIVAESHISVHTWPEHKYATVDVYTCGPHTDPMVAFEYIAQKLEAKKYSVNISDRSLYDGEEPGDDLK</sequence>
<evidence type="ECO:0000256" key="6">
    <source>
        <dbReference type="ARBA" id="ARBA00023270"/>
    </source>
</evidence>
<feature type="active site" description="Proton donor; for catalytic activity" evidence="8">
    <location>
        <position position="106"/>
    </location>
</feature>
<dbReference type="SUPFAM" id="SSF56276">
    <property type="entry name" value="S-adenosylmethionine decarboxylase"/>
    <property type="match status" value="1"/>
</dbReference>
<keyword evidence="10" id="KW-1185">Reference proteome</keyword>
<keyword evidence="6 8" id="KW-0704">Schiff base</keyword>
<comment type="PTM">
    <text evidence="8">Is synthesized initially as an inactive proenzyme. Formation of the active enzyme involves a self-maturation process in which the active site pyruvoyl group is generated from an internal serine residue via an autocatalytic post-translational modification. Two non-identical subunits are generated from the proenzyme in this reaction, and the pyruvate is formed at the N-terminus of the alpha chain, which is derived from the carboxyl end of the proenzyme. The post-translation cleavage follows an unusual pathway, termed non-hydrolytic serinolysis, in which the side chain hydroxyl group of the serine supplies its oxygen atom to form the C-terminus of the beta chain, while the remainder of the serine residue undergoes an oxidative deamination to produce ammonia and the pyruvoyl group blocking the N-terminus of the alpha chain.</text>
</comment>
<dbReference type="eggNOG" id="arCOG00279">
    <property type="taxonomic scope" value="Archaea"/>
</dbReference>
<dbReference type="STRING" id="397948.Cmaq_0309"/>
<dbReference type="HAMAP" id="MF_00464">
    <property type="entry name" value="AdoMetDC_1"/>
    <property type="match status" value="1"/>
</dbReference>
<keyword evidence="8" id="KW-0949">S-adenosyl-L-methionine</keyword>
<gene>
    <name evidence="8" type="primary">speH</name>
    <name evidence="9" type="ordered locus">Cmaq_0309</name>
</gene>
<accession>A8MB67</accession>
<dbReference type="UniPathway" id="UPA00331">
    <property type="reaction ID" value="UER00451"/>
</dbReference>
<dbReference type="RefSeq" id="WP_012185377.1">
    <property type="nucleotide sequence ID" value="NC_009954.1"/>
</dbReference>
<keyword evidence="3 8" id="KW-0620">Polyamine biosynthesis</keyword>
<dbReference type="Pfam" id="PF02675">
    <property type="entry name" value="AdoMet_dc"/>
    <property type="match status" value="1"/>
</dbReference>
<evidence type="ECO:0000313" key="10">
    <source>
        <dbReference type="Proteomes" id="UP000001137"/>
    </source>
</evidence>
<proteinExistence type="inferred from homology"/>
<keyword evidence="5 8" id="KW-0456">Lyase</keyword>
<feature type="modified residue" description="Pyruvic acid (Ser); by autocatalysis" evidence="8">
    <location>
        <position position="86"/>
    </location>
</feature>
<reference evidence="9 10" key="1">
    <citation type="submission" date="2007-10" db="EMBL/GenBank/DDBJ databases">
        <title>Complete sequence of Caldivirga maquilingensis IC-167.</title>
        <authorList>
            <consortium name="US DOE Joint Genome Institute"/>
            <person name="Copeland A."/>
            <person name="Lucas S."/>
            <person name="Lapidus A."/>
            <person name="Barry K."/>
            <person name="Glavina del Rio T."/>
            <person name="Dalin E."/>
            <person name="Tice H."/>
            <person name="Pitluck S."/>
            <person name="Saunders E."/>
            <person name="Brettin T."/>
            <person name="Bruce D."/>
            <person name="Detter J.C."/>
            <person name="Han C."/>
            <person name="Schmutz J."/>
            <person name="Larimer F."/>
            <person name="Land M."/>
            <person name="Hauser L."/>
            <person name="Kyrpides N."/>
            <person name="Ivanova N."/>
            <person name="Biddle J.F."/>
            <person name="Zhang Z."/>
            <person name="Fitz-Gibbon S.T."/>
            <person name="Lowe T.M."/>
            <person name="Saltikov C."/>
            <person name="House C.H."/>
            <person name="Richardson P."/>
        </authorList>
    </citation>
    <scope>NUCLEOTIDE SEQUENCE [LARGE SCALE GENOMIC DNA]</scope>
    <source>
        <strain evidence="10">ATCC 700844 / DSM 13496 / JCM 10307 / IC-167</strain>
    </source>
</reference>
<dbReference type="PANTHER" id="PTHR33866">
    <property type="entry name" value="S-ADENOSYLMETHIONINE DECARBOXYLASE PROENZYME"/>
    <property type="match status" value="1"/>
</dbReference>
<dbReference type="Proteomes" id="UP000001137">
    <property type="component" value="Chromosome"/>
</dbReference>
<feature type="active site" description="Schiff-base intermediate with substrate; via pyruvic acid" evidence="8">
    <location>
        <position position="86"/>
    </location>
</feature>
<dbReference type="GO" id="GO:0005829">
    <property type="term" value="C:cytosol"/>
    <property type="evidence" value="ECO:0007669"/>
    <property type="project" value="TreeGrafter"/>
</dbReference>
<dbReference type="GO" id="GO:0008295">
    <property type="term" value="P:spermidine biosynthetic process"/>
    <property type="evidence" value="ECO:0007669"/>
    <property type="project" value="UniProtKB-UniRule"/>
</dbReference>
<evidence type="ECO:0000313" key="9">
    <source>
        <dbReference type="EMBL" id="ABW01157.1"/>
    </source>
</evidence>
<dbReference type="HOGENOM" id="CLU_125470_2_1_2"/>
<dbReference type="PANTHER" id="PTHR33866:SF2">
    <property type="entry name" value="S-ADENOSYLMETHIONINE DECARBOXYLASE PROENZYME"/>
    <property type="match status" value="1"/>
</dbReference>
<comment type="subunit">
    <text evidence="8">Heterotetramer of two alpha and two beta chains arranged as a dimer of alpha/beta heterodimers.</text>
</comment>
<evidence type="ECO:0000256" key="8">
    <source>
        <dbReference type="HAMAP-Rule" id="MF_00464"/>
    </source>
</evidence>
<dbReference type="AlphaFoldDB" id="A8MB67"/>
<comment type="pathway">
    <text evidence="8">Amine and polyamine biosynthesis; S-adenosylmethioninamine biosynthesis; S-adenosylmethioninamine from S-adenosyl-L-methionine: step 1/1.</text>
</comment>
<dbReference type="InterPro" id="IPR003826">
    <property type="entry name" value="AdoMetDC_fam_prok"/>
</dbReference>
<name>A8MB67_CALMQ</name>
<feature type="chain" id="PRO_5023340454" description="S-adenosylmethionine decarboxylase alpha chain" evidence="8">
    <location>
        <begin position="86"/>
        <end position="148"/>
    </location>
</feature>
<dbReference type="Gene3D" id="3.60.90.10">
    <property type="entry name" value="S-adenosylmethionine decarboxylase"/>
    <property type="match status" value="1"/>
</dbReference>
<dbReference type="InterPro" id="IPR017716">
    <property type="entry name" value="S-AdoMet_deCOase_pro-enz"/>
</dbReference>
<comment type="function">
    <text evidence="8">Catalyzes the decarboxylation of S-adenosylmethionine to S-adenosylmethioninamine (dcAdoMet), the propylamine donor required for the synthesis of the polyamines spermine and spermidine from the diamine putrescine.</text>
</comment>
<dbReference type="KEGG" id="cma:Cmaq_0309"/>
<keyword evidence="2 8" id="KW-0068">Autocatalytic cleavage</keyword>
<keyword evidence="7 8" id="KW-0670">Pyruvate</keyword>
<comment type="catalytic activity">
    <reaction evidence="8">
        <text>S-adenosyl-L-methionine + H(+) = S-adenosyl 3-(methylsulfanyl)propylamine + CO2</text>
        <dbReference type="Rhea" id="RHEA:15981"/>
        <dbReference type="ChEBI" id="CHEBI:15378"/>
        <dbReference type="ChEBI" id="CHEBI:16526"/>
        <dbReference type="ChEBI" id="CHEBI:57443"/>
        <dbReference type="ChEBI" id="CHEBI:59789"/>
        <dbReference type="EC" id="4.1.1.50"/>
    </reaction>
</comment>
<dbReference type="OrthoDB" id="114016at2157"/>
<dbReference type="EMBL" id="CP000852">
    <property type="protein sequence ID" value="ABW01157.1"/>
    <property type="molecule type" value="Genomic_DNA"/>
</dbReference>
<feature type="site" description="Cleavage (non-hydrolytic); by autolysis" evidence="8">
    <location>
        <begin position="85"/>
        <end position="86"/>
    </location>
</feature>
<dbReference type="NCBIfam" id="TIGR03330">
    <property type="entry name" value="SAM_DCase_Bsu"/>
    <property type="match status" value="1"/>
</dbReference>
<comment type="similarity">
    <text evidence="8">Belongs to the prokaryotic AdoMetDC family. Type 1 subfamily.</text>
</comment>
<evidence type="ECO:0000256" key="2">
    <source>
        <dbReference type="ARBA" id="ARBA00022813"/>
    </source>
</evidence>
<evidence type="ECO:0000256" key="4">
    <source>
        <dbReference type="ARBA" id="ARBA00023145"/>
    </source>
</evidence>
<feature type="active site" description="Proton acceptor; for processing activity" evidence="8">
    <location>
        <position position="91"/>
    </location>
</feature>
<protein>
    <recommendedName>
        <fullName evidence="8">S-adenosylmethionine decarboxylase proenzyme</fullName>
        <shortName evidence="8">AdoMetDC</shortName>
        <shortName evidence="8">SAMDC</shortName>
        <ecNumber evidence="8">4.1.1.50</ecNumber>
    </recommendedName>
    <component>
        <recommendedName>
            <fullName evidence="8">S-adenosylmethionine decarboxylase beta chain</fullName>
        </recommendedName>
    </component>
    <component>
        <recommendedName>
            <fullName evidence="8">S-adenosylmethionine decarboxylase alpha chain</fullName>
        </recommendedName>
    </component>
</protein>
<dbReference type="GO" id="GO:0004014">
    <property type="term" value="F:adenosylmethionine decarboxylase activity"/>
    <property type="evidence" value="ECO:0007669"/>
    <property type="project" value="UniProtKB-UniRule"/>
</dbReference>
<keyword evidence="4 8" id="KW-0865">Zymogen</keyword>
<dbReference type="EC" id="4.1.1.50" evidence="8"/>
<feature type="chain" id="PRO_5023340455" description="S-adenosylmethionine decarboxylase beta chain" evidence="8">
    <location>
        <begin position="1"/>
        <end position="85"/>
    </location>
</feature>
<keyword evidence="1 8" id="KW-0210">Decarboxylase</keyword>
<comment type="cofactor">
    <cofactor evidence="8">
        <name>pyruvate</name>
        <dbReference type="ChEBI" id="CHEBI:15361"/>
    </cofactor>
    <text evidence="8">Binds 1 pyruvoyl group covalently per subunit.</text>
</comment>
<evidence type="ECO:0000256" key="3">
    <source>
        <dbReference type="ARBA" id="ARBA00023115"/>
    </source>
</evidence>
<dbReference type="InterPro" id="IPR016067">
    <property type="entry name" value="S-AdoMet_deCO2ase_core"/>
</dbReference>